<organism evidence="2 3">
    <name type="scientific">Parasphingorhabdus marina DSM 22363</name>
    <dbReference type="NCBI Taxonomy" id="1123272"/>
    <lineage>
        <taxon>Bacteria</taxon>
        <taxon>Pseudomonadati</taxon>
        <taxon>Pseudomonadota</taxon>
        <taxon>Alphaproteobacteria</taxon>
        <taxon>Sphingomonadales</taxon>
        <taxon>Sphingomonadaceae</taxon>
        <taxon>Parasphingorhabdus</taxon>
    </lineage>
</organism>
<keyword evidence="1" id="KW-1133">Transmembrane helix</keyword>
<sequence>MLKFRTAVLALALVAAIIVVVWPGLAGLGSRFGFWDFGFGLGTMTREWWPVIWYVSGGLGLLALILSLVLNPRKLAGLAVAVIAIGAPIAAKMQYDNVRATAQAVPAIHDITTDMQDPPMFTDAIMAIRNASGSNPADYVGKLKPGRDGEPDRLVSDLQAEAYPDIVPIRIDVTPAEAHERTVQAVQSLGWALVSDDPGTGIVEATDTTFWYGFKDDVIIRIRSNGATGSVVDIRSLSRVGGSDLGKNASRIREFRSLIID</sequence>
<evidence type="ECO:0000313" key="2">
    <source>
        <dbReference type="EMBL" id="SIO20293.1"/>
    </source>
</evidence>
<dbReference type="Pfam" id="PF07386">
    <property type="entry name" value="DUF1499"/>
    <property type="match status" value="1"/>
</dbReference>
<keyword evidence="3" id="KW-1185">Reference proteome</keyword>
<dbReference type="InterPro" id="IPR010865">
    <property type="entry name" value="DUF1499"/>
</dbReference>
<accession>A0A1N6HKL2</accession>
<keyword evidence="1" id="KW-0812">Transmembrane</keyword>
<evidence type="ECO:0000313" key="3">
    <source>
        <dbReference type="Proteomes" id="UP000185192"/>
    </source>
</evidence>
<dbReference type="AlphaFoldDB" id="A0A1N6HKL2"/>
<reference evidence="3" key="1">
    <citation type="submission" date="2016-11" db="EMBL/GenBank/DDBJ databases">
        <authorList>
            <person name="Varghese N."/>
            <person name="Submissions S."/>
        </authorList>
    </citation>
    <scope>NUCLEOTIDE SEQUENCE [LARGE SCALE GENOMIC DNA]</scope>
    <source>
        <strain evidence="3">DSM 22363</strain>
    </source>
</reference>
<dbReference type="RefSeq" id="WP_074206208.1">
    <property type="nucleotide sequence ID" value="NZ_FSQW01000002.1"/>
</dbReference>
<proteinExistence type="predicted"/>
<evidence type="ECO:0000256" key="1">
    <source>
        <dbReference type="SAM" id="Phobius"/>
    </source>
</evidence>
<keyword evidence="1" id="KW-0472">Membrane</keyword>
<name>A0A1N6HKL2_9SPHN</name>
<dbReference type="STRING" id="1123272.SAMN02745824_3334"/>
<dbReference type="Proteomes" id="UP000185192">
    <property type="component" value="Unassembled WGS sequence"/>
</dbReference>
<dbReference type="OrthoDB" id="1523552at2"/>
<dbReference type="EMBL" id="FSQW01000002">
    <property type="protein sequence ID" value="SIO20293.1"/>
    <property type="molecule type" value="Genomic_DNA"/>
</dbReference>
<gene>
    <name evidence="2" type="ORF">SAMN02745824_3334</name>
</gene>
<protein>
    <submittedName>
        <fullName evidence="2">Uncharacterized conserved protein, DUF1499 family</fullName>
    </submittedName>
</protein>
<feature type="transmembrane region" description="Helical" evidence="1">
    <location>
        <begin position="50"/>
        <end position="70"/>
    </location>
</feature>